<dbReference type="InterPro" id="IPR011662">
    <property type="entry name" value="Secretin/TonB_short_N"/>
</dbReference>
<dbReference type="Pfam" id="PF21305">
    <property type="entry name" value="type_II_gspD_N0"/>
    <property type="match status" value="1"/>
</dbReference>
<organism evidence="6 7">
    <name type="scientific">Candidatus Magnetobacterium bavaricum</name>
    <dbReference type="NCBI Taxonomy" id="29290"/>
    <lineage>
        <taxon>Bacteria</taxon>
        <taxon>Pseudomonadati</taxon>
        <taxon>Nitrospirota</taxon>
        <taxon>Thermodesulfovibrionia</taxon>
        <taxon>Thermodesulfovibrionales</taxon>
        <taxon>Candidatus Magnetobacteriaceae</taxon>
        <taxon>Candidatus Magnetobacterium</taxon>
    </lineage>
</organism>
<dbReference type="PANTHER" id="PTHR30604">
    <property type="entry name" value="PROTEIN TRANSPORT PROTEIN HOFQ"/>
    <property type="match status" value="1"/>
</dbReference>
<dbReference type="Gene3D" id="3.30.1370.130">
    <property type="match status" value="1"/>
</dbReference>
<keyword evidence="7" id="KW-1185">Reference proteome</keyword>
<dbReference type="SMART" id="SM00965">
    <property type="entry name" value="STN"/>
    <property type="match status" value="1"/>
</dbReference>
<keyword evidence="1" id="KW-0813">Transport</keyword>
<dbReference type="AlphaFoldDB" id="A0A0F3GWQ6"/>
<evidence type="ECO:0000313" key="7">
    <source>
        <dbReference type="Proteomes" id="UP000033423"/>
    </source>
</evidence>
<dbReference type="EMBL" id="LACI01000653">
    <property type="protein sequence ID" value="KJU86310.1"/>
    <property type="molecule type" value="Genomic_DNA"/>
</dbReference>
<dbReference type="Proteomes" id="UP000033423">
    <property type="component" value="Unassembled WGS sequence"/>
</dbReference>
<keyword evidence="3" id="KW-0998">Cell outer membrane</keyword>
<evidence type="ECO:0000256" key="4">
    <source>
        <dbReference type="SAM" id="MobiDB-lite"/>
    </source>
</evidence>
<name>A0A0F3GWQ6_9BACT</name>
<proteinExistence type="predicted"/>
<evidence type="ECO:0000256" key="2">
    <source>
        <dbReference type="ARBA" id="ARBA00023136"/>
    </source>
</evidence>
<evidence type="ECO:0000256" key="3">
    <source>
        <dbReference type="ARBA" id="ARBA00023237"/>
    </source>
</evidence>
<dbReference type="InterPro" id="IPR021731">
    <property type="entry name" value="AMIN_dom"/>
</dbReference>
<dbReference type="Gene3D" id="2.60.40.3500">
    <property type="match status" value="1"/>
</dbReference>
<evidence type="ECO:0000313" key="6">
    <source>
        <dbReference type="EMBL" id="KJU86310.1"/>
    </source>
</evidence>
<protein>
    <submittedName>
        <fullName evidence="6">Type IV pilus secretin PilQ/competence protein</fullName>
    </submittedName>
</protein>
<feature type="region of interest" description="Disordered" evidence="4">
    <location>
        <begin position="458"/>
        <end position="481"/>
    </location>
</feature>
<dbReference type="GO" id="GO:0019867">
    <property type="term" value="C:outer membrane"/>
    <property type="evidence" value="ECO:0007669"/>
    <property type="project" value="InterPro"/>
</dbReference>
<evidence type="ECO:0000259" key="5">
    <source>
        <dbReference type="SMART" id="SM00965"/>
    </source>
</evidence>
<feature type="domain" description="Secretin/TonB short N-terminal" evidence="5">
    <location>
        <begin position="352"/>
        <end position="400"/>
    </location>
</feature>
<dbReference type="Pfam" id="PF11741">
    <property type="entry name" value="AMIN"/>
    <property type="match status" value="1"/>
</dbReference>
<gene>
    <name evidence="6" type="ORF">MBAV_001499</name>
</gene>
<evidence type="ECO:0000256" key="1">
    <source>
        <dbReference type="ARBA" id="ARBA00022448"/>
    </source>
</evidence>
<dbReference type="InterPro" id="IPR051808">
    <property type="entry name" value="Type_IV_pilus_biogenesis"/>
</dbReference>
<comment type="caution">
    <text evidence="6">The sequence shown here is derived from an EMBL/GenBank/DDBJ whole genome shotgun (WGS) entry which is preliminary data.</text>
</comment>
<dbReference type="PANTHER" id="PTHR30604:SF1">
    <property type="entry name" value="DNA UTILIZATION PROTEIN HOFQ"/>
    <property type="match status" value="1"/>
</dbReference>
<keyword evidence="2" id="KW-0472">Membrane</keyword>
<reference evidence="6 7" key="1">
    <citation type="submission" date="2015-02" db="EMBL/GenBank/DDBJ databases">
        <title>Single-cell genomics of uncultivated deep-branching MTB reveals a conserved set of magnetosome genes.</title>
        <authorList>
            <person name="Kolinko S."/>
            <person name="Richter M."/>
            <person name="Glockner F.O."/>
            <person name="Brachmann A."/>
            <person name="Schuler D."/>
        </authorList>
    </citation>
    <scope>NUCLEOTIDE SEQUENCE [LARGE SCALE GENOMIC DNA]</scope>
    <source>
        <strain evidence="6">TM-1</strain>
    </source>
</reference>
<dbReference type="InterPro" id="IPR049371">
    <property type="entry name" value="GspD-like_N0"/>
</dbReference>
<sequence>MVYACASVNNDNRYPKATPYVQQETPSVQRETSPVQQSLNVLTEVIVEDFKVKLIATDVFPYNIINTSDPLKKIVELKGVEAGDYKDRLIVGREGIADVIVSEDKGPVAATVLEVRLESPLEIFELVSQNTLALAVKTAEEKVVATNGEIKEKTIVKLSNGMPKEAMFIKGVNFKKESAVRSRVEILGDGPIAPDVFPLDGRIVIDIPKVKLAVLTKQIARKPLSDIRWTEHKDKVRIVLDVAEKVNYEVVTGGNVVVIVLTASNVKQKVSKTAITVLPAKKKGGKGLSTTDDVMTDVQTRIDRLKKDGMKSPAEKENNNDAGFPRKGLVTLDFNNADIVHIMRLISDAGGYNMVVDPAVKGKITLKLKDVPWDKALELILDAHRLDKEMDGNILKIKPKDAGNGVARCSSQPVVIKDLTITLSNMGGTDRSVKRENIESGNGNIHLDLNINLDGKSIDDTNGDKKSVGEKDDISKKGNKR</sequence>
<accession>A0A0F3GWQ6</accession>